<evidence type="ECO:0000313" key="3">
    <source>
        <dbReference type="EMBL" id="CAA7260704.1"/>
    </source>
</evidence>
<proteinExistence type="predicted"/>
<sequence>MNTRSRTSKRLAEEEDIDGDPAEGSFSTGQRKVTLRSELIELSGPKTKRMKRNHPVADLVLKDLMEMPMDILLEIFVRVKLADLLALSRTTKLLRKTLMSRSSKSVWMRVRSTTMPGHPDCPDDLSEPQYAELITGNRCFDCDKRSATNVIWSVRAKYCNECFISAFPYKKDYYWIDSQSYPANLASLMPSIFVKEKYQRSFHICDRYHRYTDLSWEKEYKALSTIEERKEWVQEKIAIQRPINAHGEACDAWAARSKLHSKRVLTLQDRHALIVDRVKQLGWGDEYARIRYSFTKPQCKRDIFQICQKPNFTERTLLGLDGRLNDIMKELKKRRLSEDVEEMYKDRLSLLVEVYAAYVETLPLDSIYPNTVELFKFPVVERLIKNTPATIELTENAIREALDFSEIISFWKNSLDAALIRLIRQGLPDAIFDESTVLNLATTYFHCKRCDTVPLRKEDIYTHRCRGDSRWLDPAAPEPTDPEAKALKHVLKEEKPWNWNGMIYFDVRAFETLTSLVKVYGRDPTTTSAQDMDNADHVIECLACNSQHLGRRTMKWSYVANHSNYHRVYGMKEPIELLLLHGEDANRARLRINEDSERVKARYAGNNMLCYRCSERGDIASLRKHAKKKHAKRIPIIGADLGYQPEACEWRLGSHNLWPPRPEKLD</sequence>
<dbReference type="InterPro" id="IPR001810">
    <property type="entry name" value="F-box_dom"/>
</dbReference>
<gene>
    <name evidence="3" type="ORF">AAE3_LOCUS3061</name>
</gene>
<evidence type="ECO:0000313" key="4">
    <source>
        <dbReference type="Proteomes" id="UP000467700"/>
    </source>
</evidence>
<dbReference type="AlphaFoldDB" id="A0A8S0W399"/>
<reference evidence="3 4" key="1">
    <citation type="submission" date="2020-01" db="EMBL/GenBank/DDBJ databases">
        <authorList>
            <person name="Gupta K D."/>
        </authorList>
    </citation>
    <scope>NUCLEOTIDE SEQUENCE [LARGE SCALE GENOMIC DNA]</scope>
</reference>
<comment type="caution">
    <text evidence="3">The sequence shown here is derived from an EMBL/GenBank/DDBJ whole genome shotgun (WGS) entry which is preliminary data.</text>
</comment>
<accession>A0A8S0W399</accession>
<keyword evidence="4" id="KW-1185">Reference proteome</keyword>
<organism evidence="3 4">
    <name type="scientific">Cyclocybe aegerita</name>
    <name type="common">Black poplar mushroom</name>
    <name type="synonym">Agrocybe aegerita</name>
    <dbReference type="NCBI Taxonomy" id="1973307"/>
    <lineage>
        <taxon>Eukaryota</taxon>
        <taxon>Fungi</taxon>
        <taxon>Dikarya</taxon>
        <taxon>Basidiomycota</taxon>
        <taxon>Agaricomycotina</taxon>
        <taxon>Agaricomycetes</taxon>
        <taxon>Agaricomycetidae</taxon>
        <taxon>Agaricales</taxon>
        <taxon>Agaricineae</taxon>
        <taxon>Bolbitiaceae</taxon>
        <taxon>Cyclocybe</taxon>
    </lineage>
</organism>
<dbReference type="InterPro" id="IPR036047">
    <property type="entry name" value="F-box-like_dom_sf"/>
</dbReference>
<dbReference type="PROSITE" id="PS50181">
    <property type="entry name" value="FBOX"/>
    <property type="match status" value="1"/>
</dbReference>
<feature type="region of interest" description="Disordered" evidence="1">
    <location>
        <begin position="1"/>
        <end position="30"/>
    </location>
</feature>
<name>A0A8S0W399_CYCAE</name>
<evidence type="ECO:0000256" key="1">
    <source>
        <dbReference type="SAM" id="MobiDB-lite"/>
    </source>
</evidence>
<dbReference type="EMBL" id="CACVBS010000030">
    <property type="protein sequence ID" value="CAA7260704.1"/>
    <property type="molecule type" value="Genomic_DNA"/>
</dbReference>
<dbReference type="Proteomes" id="UP000467700">
    <property type="component" value="Unassembled WGS sequence"/>
</dbReference>
<evidence type="ECO:0000259" key="2">
    <source>
        <dbReference type="PROSITE" id="PS50181"/>
    </source>
</evidence>
<dbReference type="SUPFAM" id="SSF81383">
    <property type="entry name" value="F-box domain"/>
    <property type="match status" value="1"/>
</dbReference>
<protein>
    <recommendedName>
        <fullName evidence="2">F-box domain-containing protein</fullName>
    </recommendedName>
</protein>
<dbReference type="OrthoDB" id="2322499at2759"/>
<feature type="domain" description="F-box" evidence="2">
    <location>
        <begin position="61"/>
        <end position="110"/>
    </location>
</feature>